<gene>
    <name evidence="2" type="ORF">ADEAN_000444500</name>
</gene>
<evidence type="ECO:0000313" key="2">
    <source>
        <dbReference type="EMBL" id="CAD2216967.1"/>
    </source>
</evidence>
<reference evidence="2 3" key="1">
    <citation type="submission" date="2020-08" db="EMBL/GenBank/DDBJ databases">
        <authorList>
            <person name="Newling K."/>
            <person name="Davey J."/>
            <person name="Forrester S."/>
        </authorList>
    </citation>
    <scope>NUCLEOTIDE SEQUENCE [LARGE SCALE GENOMIC DNA]</scope>
    <source>
        <strain evidence="3">Crithidia deanei Carvalho (ATCC PRA-265)</strain>
    </source>
</reference>
<evidence type="ECO:0008006" key="4">
    <source>
        <dbReference type="Google" id="ProtNLM"/>
    </source>
</evidence>
<dbReference type="OrthoDB" id="278516at2759"/>
<organism evidence="2 3">
    <name type="scientific">Angomonas deanei</name>
    <dbReference type="NCBI Taxonomy" id="59799"/>
    <lineage>
        <taxon>Eukaryota</taxon>
        <taxon>Discoba</taxon>
        <taxon>Euglenozoa</taxon>
        <taxon>Kinetoplastea</taxon>
        <taxon>Metakinetoplastina</taxon>
        <taxon>Trypanosomatida</taxon>
        <taxon>Trypanosomatidae</taxon>
        <taxon>Strigomonadinae</taxon>
        <taxon>Angomonas</taxon>
    </lineage>
</organism>
<protein>
    <recommendedName>
        <fullName evidence="4">Nucleolar protein 12</fullName>
    </recommendedName>
</protein>
<dbReference type="EMBL" id="LR877151">
    <property type="protein sequence ID" value="CAD2216967.1"/>
    <property type="molecule type" value="Genomic_DNA"/>
</dbReference>
<dbReference type="VEuPathDB" id="TriTrypDB:ADEAN_000444500"/>
<accession>A0A7G2CDE4</accession>
<feature type="compositionally biased region" description="Basic residues" evidence="1">
    <location>
        <begin position="165"/>
        <end position="189"/>
    </location>
</feature>
<dbReference type="Proteomes" id="UP000515908">
    <property type="component" value="Chromosome 07"/>
</dbReference>
<proteinExistence type="predicted"/>
<sequence length="189" mass="21537">MAFVDTKQKMKKTNLKSRLEQKEQARKAYNKFAKVPILPNYTYQLPKFKEDLGSDEEEEEGSGLSQLRSIRQKKRIVLEKESTHAMPATMVGGAEGPSNRVDDEFVTVEVKPLFGGEGPTTNQGSNFSDLPSAVEQELIRLRRETKGPAKTKSKIHMMKELEKIRKIKKYSRKGHGKKTTSGKRKNRKK</sequence>
<feature type="region of interest" description="Disordered" evidence="1">
    <location>
        <begin position="80"/>
        <end position="101"/>
    </location>
</feature>
<name>A0A7G2CDE4_9TRYP</name>
<evidence type="ECO:0000313" key="3">
    <source>
        <dbReference type="Proteomes" id="UP000515908"/>
    </source>
</evidence>
<feature type="region of interest" description="Disordered" evidence="1">
    <location>
        <begin position="143"/>
        <end position="189"/>
    </location>
</feature>
<evidence type="ECO:0000256" key="1">
    <source>
        <dbReference type="SAM" id="MobiDB-lite"/>
    </source>
</evidence>
<keyword evidence="3" id="KW-1185">Reference proteome</keyword>
<dbReference type="AlphaFoldDB" id="A0A7G2CDE4"/>
<feature type="region of interest" description="Disordered" evidence="1">
    <location>
        <begin position="1"/>
        <end position="21"/>
    </location>
</feature>